<dbReference type="AlphaFoldDB" id="A0A1G4J5G4"/>
<dbReference type="EMBL" id="LT598466">
    <property type="protein sequence ID" value="SCU84764.1"/>
    <property type="molecule type" value="Genomic_DNA"/>
</dbReference>
<organism evidence="1 2">
    <name type="scientific">Lachancea mirantina</name>
    <dbReference type="NCBI Taxonomy" id="1230905"/>
    <lineage>
        <taxon>Eukaryota</taxon>
        <taxon>Fungi</taxon>
        <taxon>Dikarya</taxon>
        <taxon>Ascomycota</taxon>
        <taxon>Saccharomycotina</taxon>
        <taxon>Saccharomycetes</taxon>
        <taxon>Saccharomycetales</taxon>
        <taxon>Saccharomycetaceae</taxon>
        <taxon>Lachancea</taxon>
    </lineage>
</organism>
<reference evidence="2" key="1">
    <citation type="submission" date="2016-03" db="EMBL/GenBank/DDBJ databases">
        <authorList>
            <person name="Devillers H."/>
        </authorList>
    </citation>
    <scope>NUCLEOTIDE SEQUENCE [LARGE SCALE GENOMIC DNA]</scope>
</reference>
<keyword evidence="2" id="KW-1185">Reference proteome</keyword>
<sequence>MFSQYCFGLPPSSLQSKKLPQKTKETLCETFAACKSHISLLMEEVWHIVTTTGTPSVFPKNALRNVLREQICTSWKVISTQITLNEIFDTHLILMFHTKIRGSPKSPENDVQPNTPKANHVWVPIFPFCNMGLRVCCAVSATRSKYAVTIGPAWRNDQIYSLGTAGMLLYFRPKYRVLPKVVSMRDTANAI</sequence>
<protein>
    <submittedName>
        <fullName evidence="1">LAMI_0C08790g1_1</fullName>
    </submittedName>
</protein>
<accession>A0A1G4J5G4</accession>
<name>A0A1G4J5G4_9SACH</name>
<evidence type="ECO:0000313" key="2">
    <source>
        <dbReference type="Proteomes" id="UP000191024"/>
    </source>
</evidence>
<gene>
    <name evidence="1" type="ORF">LAMI_0C08790G</name>
</gene>
<evidence type="ECO:0000313" key="1">
    <source>
        <dbReference type="EMBL" id="SCU84764.1"/>
    </source>
</evidence>
<proteinExistence type="predicted"/>
<dbReference type="Proteomes" id="UP000191024">
    <property type="component" value="Chromosome C"/>
</dbReference>